<dbReference type="OrthoDB" id="3546279at2759"/>
<feature type="non-terminal residue" evidence="1">
    <location>
        <position position="1"/>
    </location>
</feature>
<comment type="caution">
    <text evidence="1">The sequence shown here is derived from an EMBL/GenBank/DDBJ whole genome shotgun (WGS) entry which is preliminary data.</text>
</comment>
<dbReference type="EMBL" id="JAGMUX010000004">
    <property type="protein sequence ID" value="KAH7260652.1"/>
    <property type="molecule type" value="Genomic_DNA"/>
</dbReference>
<dbReference type="AlphaFoldDB" id="A0A9P9KFD0"/>
<dbReference type="GO" id="GO:0001228">
    <property type="term" value="F:DNA-binding transcription activator activity, RNA polymerase II-specific"/>
    <property type="evidence" value="ECO:0007669"/>
    <property type="project" value="TreeGrafter"/>
</dbReference>
<protein>
    <submittedName>
        <fullName evidence="1">Uncharacterized protein</fullName>
    </submittedName>
</protein>
<dbReference type="GeneID" id="70230972"/>
<dbReference type="InterPro" id="IPR053157">
    <property type="entry name" value="Sterol_Uptake_Regulator"/>
</dbReference>
<keyword evidence="2" id="KW-1185">Reference proteome</keyword>
<proteinExistence type="predicted"/>
<name>A0A9P9KFD0_FUSRE</name>
<dbReference type="PANTHER" id="PTHR47784:SF5">
    <property type="entry name" value="STEROL UPTAKE CONTROL PROTEIN 2"/>
    <property type="match status" value="1"/>
</dbReference>
<organism evidence="1 2">
    <name type="scientific">Fusarium redolens</name>
    <dbReference type="NCBI Taxonomy" id="48865"/>
    <lineage>
        <taxon>Eukaryota</taxon>
        <taxon>Fungi</taxon>
        <taxon>Dikarya</taxon>
        <taxon>Ascomycota</taxon>
        <taxon>Pezizomycotina</taxon>
        <taxon>Sordariomycetes</taxon>
        <taxon>Hypocreomycetidae</taxon>
        <taxon>Hypocreales</taxon>
        <taxon>Nectriaceae</taxon>
        <taxon>Fusarium</taxon>
        <taxon>Fusarium redolens species complex</taxon>
    </lineage>
</organism>
<reference evidence="1" key="1">
    <citation type="journal article" date="2021" name="Nat. Commun.">
        <title>Genetic determinants of endophytism in the Arabidopsis root mycobiome.</title>
        <authorList>
            <person name="Mesny F."/>
            <person name="Miyauchi S."/>
            <person name="Thiergart T."/>
            <person name="Pickel B."/>
            <person name="Atanasova L."/>
            <person name="Karlsson M."/>
            <person name="Huettel B."/>
            <person name="Barry K.W."/>
            <person name="Haridas S."/>
            <person name="Chen C."/>
            <person name="Bauer D."/>
            <person name="Andreopoulos W."/>
            <person name="Pangilinan J."/>
            <person name="LaButti K."/>
            <person name="Riley R."/>
            <person name="Lipzen A."/>
            <person name="Clum A."/>
            <person name="Drula E."/>
            <person name="Henrissat B."/>
            <person name="Kohler A."/>
            <person name="Grigoriev I.V."/>
            <person name="Martin F.M."/>
            <person name="Hacquard S."/>
        </authorList>
    </citation>
    <scope>NUCLEOTIDE SEQUENCE</scope>
    <source>
        <strain evidence="1">MPI-CAGE-AT-0023</strain>
    </source>
</reference>
<dbReference type="Proteomes" id="UP000720189">
    <property type="component" value="Unassembled WGS sequence"/>
</dbReference>
<sequence>DGLAAHDRELLCHWHHVAYKAIVHQRGSEDLWQHEVIHLAFDHPVILNLVLAISSFEQAHTAHQSQINAPGHRIRRDIYASLGFKYSQAAAGMMRHAVAKANLNNGPMCHLASVLMMINSYAQGSLKELVRVKDEPPTMLSDILVTCRLTRGVRAIADAYGVIRPDRHELILYVTEAEPPDHGPLDPVLDILNSLTFLEQEEDPLIRQICQDALDLMKWLVKKAQTSEWCPAHRASLQWICLVGKDFIRLVEAHEPAALVLFSYGCFLDNGNSGNTFVMRGWKEGVCAEIRDIVGSEWARAMLL</sequence>
<dbReference type="PANTHER" id="PTHR47784">
    <property type="entry name" value="STEROL UPTAKE CONTROL PROTEIN 2"/>
    <property type="match status" value="1"/>
</dbReference>
<dbReference type="RefSeq" id="XP_046052529.1">
    <property type="nucleotide sequence ID" value="XM_046201018.1"/>
</dbReference>
<gene>
    <name evidence="1" type="ORF">BKA55DRAFT_721778</name>
</gene>
<evidence type="ECO:0000313" key="1">
    <source>
        <dbReference type="EMBL" id="KAH7260652.1"/>
    </source>
</evidence>
<evidence type="ECO:0000313" key="2">
    <source>
        <dbReference type="Proteomes" id="UP000720189"/>
    </source>
</evidence>
<accession>A0A9P9KFD0</accession>